<name>A0ACD1FX78_9EURO</name>
<organism evidence="1 2">
    <name type="scientific">Aspergillus brunneoviolaceus CBS 621.78</name>
    <dbReference type="NCBI Taxonomy" id="1450534"/>
    <lineage>
        <taxon>Eukaryota</taxon>
        <taxon>Fungi</taxon>
        <taxon>Dikarya</taxon>
        <taxon>Ascomycota</taxon>
        <taxon>Pezizomycotina</taxon>
        <taxon>Eurotiomycetes</taxon>
        <taxon>Eurotiomycetidae</taxon>
        <taxon>Eurotiales</taxon>
        <taxon>Aspergillaceae</taxon>
        <taxon>Aspergillus</taxon>
        <taxon>Aspergillus subgen. Circumdati</taxon>
    </lineage>
</organism>
<dbReference type="EMBL" id="KZ825385">
    <property type="protein sequence ID" value="RAH41621.1"/>
    <property type="molecule type" value="Genomic_DNA"/>
</dbReference>
<protein>
    <submittedName>
        <fullName evidence="1">Alpha/beta-hydrolase</fullName>
    </submittedName>
</protein>
<sequence length="611" mass="66066">MNLVAVYALIRMLWAFLPPSRLDVSQFEVHSLPGVPSSALPTSWAGRIPVPETEPGNSLFFWLFQAEHPAHDDNLIIWFNGGPGCSSLIGLLSGNGPLTFVGNSTELERNPHSWTQLGHVLYIDQPVGTGLSTASEPYPLSDNEGVTSYLYAWLQSFFTHFPQLRSKQIHLMGESYAGIYIPYLASAVVHHQASFTLHLRSISLGDATFGNSIAMSTIPTVAYMRSQQSRLQILPEILDAFIEGDSVCGFDQVLHQAAQYPPKGPIPIPDEAEDDNETPDQQQTCSSDTAAAAAAAAMQPPLTTPEEILSSILNSTTGDGSCATFSTASRYLSTTAQNHHQCFDVYDITNNCTTLNPLPLLSSYFSRPDVQVALNLLPPSPSSPVSSQPSSSTSSSSQSSHLPSPANSRNSNPTTSETKKQSPPPSPSSSSSSSIIPTTTTSRAQTYLPCNDTIRTLVLKDGQLPQPPADTILPDLITTHHIALHVYAGDSDFLLNHYGIELALQNMTWHGGQGFSRPFTGNYFHVDDAGFLRHTNHSSSLSSDTTCPADTSSCDDPLSPPPPPVTAGLWTSSRGVTYHLFWGAGHAVFAKKPREMLAFVRDVVLDSSQWD</sequence>
<reference evidence="1" key="1">
    <citation type="submission" date="2018-02" db="EMBL/GenBank/DDBJ databases">
        <title>The genomes of Aspergillus section Nigri reveals drivers in fungal speciation.</title>
        <authorList>
            <consortium name="DOE Joint Genome Institute"/>
            <person name="Vesth T.C."/>
            <person name="Nybo J."/>
            <person name="Theobald S."/>
            <person name="Brandl J."/>
            <person name="Frisvad J.C."/>
            <person name="Nielsen K.F."/>
            <person name="Lyhne E.K."/>
            <person name="Kogle M.E."/>
            <person name="Kuo A."/>
            <person name="Riley R."/>
            <person name="Clum A."/>
            <person name="Nolan M."/>
            <person name="Lipzen A."/>
            <person name="Salamov A."/>
            <person name="Henrissat B."/>
            <person name="Wiebenga A."/>
            <person name="De vries R.P."/>
            <person name="Grigoriev I.V."/>
            <person name="Mortensen U.H."/>
            <person name="Andersen M.R."/>
            <person name="Baker S.E."/>
        </authorList>
    </citation>
    <scope>NUCLEOTIDE SEQUENCE</scope>
    <source>
        <strain evidence="1">CBS 621.78</strain>
    </source>
</reference>
<dbReference type="Proteomes" id="UP000249057">
    <property type="component" value="Unassembled WGS sequence"/>
</dbReference>
<evidence type="ECO:0000313" key="2">
    <source>
        <dbReference type="Proteomes" id="UP000249057"/>
    </source>
</evidence>
<proteinExistence type="predicted"/>
<gene>
    <name evidence="1" type="ORF">BO95DRAFT_261053</name>
</gene>
<evidence type="ECO:0000313" key="1">
    <source>
        <dbReference type="EMBL" id="RAH41621.1"/>
    </source>
</evidence>
<keyword evidence="2" id="KW-1185">Reference proteome</keyword>
<accession>A0ACD1FX78</accession>